<feature type="transmembrane region" description="Helical" evidence="6">
    <location>
        <begin position="237"/>
        <end position="257"/>
    </location>
</feature>
<dbReference type="EMBL" id="RCTF01000011">
    <property type="protein sequence ID" value="RLP77176.1"/>
    <property type="molecule type" value="Genomic_DNA"/>
</dbReference>
<evidence type="ECO:0000256" key="1">
    <source>
        <dbReference type="ARBA" id="ARBA00004651"/>
    </source>
</evidence>
<keyword evidence="3 6" id="KW-0812">Transmembrane</keyword>
<evidence type="ECO:0000256" key="6">
    <source>
        <dbReference type="SAM" id="Phobius"/>
    </source>
</evidence>
<keyword evidence="9" id="KW-1185">Reference proteome</keyword>
<accession>A0A3L7A9T4</accession>
<keyword evidence="4 6" id="KW-1133">Transmembrane helix</keyword>
<gene>
    <name evidence="8" type="ORF">D9R14_14320</name>
</gene>
<dbReference type="Gene3D" id="1.20.1250.20">
    <property type="entry name" value="MFS general substrate transporter like domains"/>
    <property type="match status" value="1"/>
</dbReference>
<dbReference type="PROSITE" id="PS50850">
    <property type="entry name" value="MFS"/>
    <property type="match status" value="1"/>
</dbReference>
<feature type="transmembrane region" description="Helical" evidence="6">
    <location>
        <begin position="127"/>
        <end position="152"/>
    </location>
</feature>
<evidence type="ECO:0000256" key="5">
    <source>
        <dbReference type="ARBA" id="ARBA00023136"/>
    </source>
</evidence>
<evidence type="ECO:0000259" key="7">
    <source>
        <dbReference type="PROSITE" id="PS50850"/>
    </source>
</evidence>
<feature type="transmembrane region" description="Helical" evidence="6">
    <location>
        <begin position="36"/>
        <end position="57"/>
    </location>
</feature>
<dbReference type="InterPro" id="IPR011701">
    <property type="entry name" value="MFS"/>
</dbReference>
<dbReference type="InterPro" id="IPR050189">
    <property type="entry name" value="MFS_Efflux_Transporters"/>
</dbReference>
<evidence type="ECO:0000256" key="4">
    <source>
        <dbReference type="ARBA" id="ARBA00022989"/>
    </source>
</evidence>
<reference evidence="8 9" key="1">
    <citation type="submission" date="2018-10" db="EMBL/GenBank/DDBJ databases">
        <title>Xanthobacter tagetidis genome sequencing and assembly.</title>
        <authorList>
            <person name="Maclea K.S."/>
            <person name="Goen A.E."/>
            <person name="Fatima S.A."/>
        </authorList>
    </citation>
    <scope>NUCLEOTIDE SEQUENCE [LARGE SCALE GENOMIC DNA]</scope>
    <source>
        <strain evidence="8 9">ATCC 700314</strain>
    </source>
</reference>
<evidence type="ECO:0000313" key="9">
    <source>
        <dbReference type="Proteomes" id="UP000269692"/>
    </source>
</evidence>
<name>A0A3L7A9T4_9HYPH</name>
<dbReference type="RefSeq" id="WP_121624014.1">
    <property type="nucleotide sequence ID" value="NZ_JACIIW010000008.1"/>
</dbReference>
<evidence type="ECO:0000256" key="2">
    <source>
        <dbReference type="ARBA" id="ARBA00022475"/>
    </source>
</evidence>
<dbReference type="InterPro" id="IPR036259">
    <property type="entry name" value="MFS_trans_sf"/>
</dbReference>
<dbReference type="PANTHER" id="PTHR43124">
    <property type="entry name" value="PURINE EFFLUX PUMP PBUE"/>
    <property type="match status" value="1"/>
</dbReference>
<dbReference type="AlphaFoldDB" id="A0A3L7A9T4"/>
<evidence type="ECO:0000256" key="3">
    <source>
        <dbReference type="ARBA" id="ARBA00022692"/>
    </source>
</evidence>
<dbReference type="Pfam" id="PF07690">
    <property type="entry name" value="MFS_1"/>
    <property type="match status" value="1"/>
</dbReference>
<evidence type="ECO:0000313" key="8">
    <source>
        <dbReference type="EMBL" id="RLP77176.1"/>
    </source>
</evidence>
<sequence>MNYLYVLGLATFASAFSMRAIDPMVNQVAADLGITLQQVATLASVFTLAYASMQLVFGPIGDAFGKVRLVRINLAILSLGLAASALAPNHEVLFVARLISGAFAGGIIPVVLAMVGDRASFAERPVALSRVLFALIVGQLMGSTASGFIAEWLGWRQVFWTACGVSALGCIGCIIFMSEQRAREPLSFASGLSRYRLVLRNPMSSKLFAVAAVEGAFTFGIFPLVAALMVAHHLGDAIEAGLVIGAFALGGACYSLGVGPLVRLLGLKGMIGVGAAAVGVFFIAAALVPSLGMAAAAFAVAGFGFYMIHNMLQLLATELAPEARGSGVALFASSFFIGQAVGAVAMAGVAQRVGAEMVFLIAGASMLLLAWPASRLPPRPQTSSPTVA</sequence>
<feature type="transmembrane region" description="Helical" evidence="6">
    <location>
        <begin position="94"/>
        <end position="115"/>
    </location>
</feature>
<proteinExistence type="predicted"/>
<dbReference type="GO" id="GO:0022857">
    <property type="term" value="F:transmembrane transporter activity"/>
    <property type="evidence" value="ECO:0007669"/>
    <property type="project" value="InterPro"/>
</dbReference>
<dbReference type="CDD" id="cd17324">
    <property type="entry name" value="MFS_NepI_like"/>
    <property type="match status" value="1"/>
</dbReference>
<feature type="transmembrane region" description="Helical" evidence="6">
    <location>
        <begin position="269"/>
        <end position="288"/>
    </location>
</feature>
<dbReference type="InterPro" id="IPR020846">
    <property type="entry name" value="MFS_dom"/>
</dbReference>
<organism evidence="8 9">
    <name type="scientific">Xanthobacter tagetidis</name>
    <dbReference type="NCBI Taxonomy" id="60216"/>
    <lineage>
        <taxon>Bacteria</taxon>
        <taxon>Pseudomonadati</taxon>
        <taxon>Pseudomonadota</taxon>
        <taxon>Alphaproteobacteria</taxon>
        <taxon>Hyphomicrobiales</taxon>
        <taxon>Xanthobacteraceae</taxon>
        <taxon>Xanthobacter</taxon>
    </lineage>
</organism>
<feature type="domain" description="Major facilitator superfamily (MFS) profile" evidence="7">
    <location>
        <begin position="3"/>
        <end position="381"/>
    </location>
</feature>
<feature type="transmembrane region" description="Helical" evidence="6">
    <location>
        <begin position="158"/>
        <end position="177"/>
    </location>
</feature>
<dbReference type="Proteomes" id="UP000269692">
    <property type="component" value="Unassembled WGS sequence"/>
</dbReference>
<keyword evidence="5 6" id="KW-0472">Membrane</keyword>
<feature type="transmembrane region" description="Helical" evidence="6">
    <location>
        <begin position="207"/>
        <end position="231"/>
    </location>
</feature>
<comment type="subcellular location">
    <subcellularLocation>
        <location evidence="1">Cell membrane</location>
        <topology evidence="1">Multi-pass membrane protein</topology>
    </subcellularLocation>
</comment>
<dbReference type="PANTHER" id="PTHR43124:SF3">
    <property type="entry name" value="CHLORAMPHENICOL EFFLUX PUMP RV0191"/>
    <property type="match status" value="1"/>
</dbReference>
<feature type="transmembrane region" description="Helical" evidence="6">
    <location>
        <begin position="353"/>
        <end position="371"/>
    </location>
</feature>
<dbReference type="SUPFAM" id="SSF103473">
    <property type="entry name" value="MFS general substrate transporter"/>
    <property type="match status" value="1"/>
</dbReference>
<feature type="transmembrane region" description="Helical" evidence="6">
    <location>
        <begin position="328"/>
        <end position="347"/>
    </location>
</feature>
<dbReference type="OrthoDB" id="7930524at2"/>
<keyword evidence="2" id="KW-1003">Cell membrane</keyword>
<protein>
    <submittedName>
        <fullName evidence="8">MFS transporter</fullName>
    </submittedName>
</protein>
<comment type="caution">
    <text evidence="8">The sequence shown here is derived from an EMBL/GenBank/DDBJ whole genome shotgun (WGS) entry which is preliminary data.</text>
</comment>
<feature type="transmembrane region" description="Helical" evidence="6">
    <location>
        <begin position="69"/>
        <end position="88"/>
    </location>
</feature>
<dbReference type="GO" id="GO:0005886">
    <property type="term" value="C:plasma membrane"/>
    <property type="evidence" value="ECO:0007669"/>
    <property type="project" value="UniProtKB-SubCell"/>
</dbReference>